<keyword evidence="4" id="KW-1185">Reference proteome</keyword>
<comment type="caution">
    <text evidence="3">The sequence shown here is derived from an EMBL/GenBank/DDBJ whole genome shotgun (WGS) entry which is preliminary data.</text>
</comment>
<proteinExistence type="predicted"/>
<dbReference type="InterPro" id="IPR017927">
    <property type="entry name" value="FAD-bd_FR_type"/>
</dbReference>
<reference evidence="4" key="1">
    <citation type="journal article" date="2019" name="Int. J. Syst. Evol. Microbiol.">
        <title>The Global Catalogue of Microorganisms (GCM) 10K type strain sequencing project: providing services to taxonomists for standard genome sequencing and annotation.</title>
        <authorList>
            <consortium name="The Broad Institute Genomics Platform"/>
            <consortium name="The Broad Institute Genome Sequencing Center for Infectious Disease"/>
            <person name="Wu L."/>
            <person name="Ma J."/>
        </authorList>
    </citation>
    <scope>NUCLEOTIDE SEQUENCE [LARGE SCALE GENOMIC DNA]</scope>
    <source>
        <strain evidence="4">CGMCC 1.15419</strain>
    </source>
</reference>
<dbReference type="PROSITE" id="PS51384">
    <property type="entry name" value="FAD_FR"/>
    <property type="match status" value="1"/>
</dbReference>
<evidence type="ECO:0000259" key="2">
    <source>
        <dbReference type="PROSITE" id="PS51384"/>
    </source>
</evidence>
<feature type="compositionally biased region" description="Acidic residues" evidence="1">
    <location>
        <begin position="34"/>
        <end position="43"/>
    </location>
</feature>
<dbReference type="InterPro" id="IPR036852">
    <property type="entry name" value="Peptidase_S8/S53_dom_sf"/>
</dbReference>
<organism evidence="3 4">
    <name type="scientific">Paracoccus acridae</name>
    <dbReference type="NCBI Taxonomy" id="1795310"/>
    <lineage>
        <taxon>Bacteria</taxon>
        <taxon>Pseudomonadati</taxon>
        <taxon>Pseudomonadota</taxon>
        <taxon>Alphaproteobacteria</taxon>
        <taxon>Rhodobacterales</taxon>
        <taxon>Paracoccaceae</taxon>
        <taxon>Paracoccus</taxon>
    </lineage>
</organism>
<evidence type="ECO:0000313" key="4">
    <source>
        <dbReference type="Proteomes" id="UP000640509"/>
    </source>
</evidence>
<accession>A0ABQ1VG36</accession>
<sequence length="585" mass="63100">MMALAFAILSSFQDFLDDPAGILSDDSRNPDPREGEDDRDLDDPSLAYLSDGALPDPRTGCIIGVIDDAIPFVHQRFTLPGNLSRTASVWLQDARFRPQPGDDLPTGAEWRGAELSDLLARAASGAIAGEETIYRMTGAVDLTRPATPSGAFESGHGAAVAPLAAGFDPADPQARNHPLIAVCLPPRITADSMGVLAPVPILAGILFIINRARRLCRFIERRRNLAPGSVRLPVVINISLGLTAGPRDGSTPLERFMDAVSDFSAPDLGPIHFVLPVGNHRQDRLRARLKPGQHIAWRLPADDGTINAIEIWGPPHAHFPRGDLRITLTVPGLAPATTAFTLPWQYSILSGPDGRPLARAYYTPHQTRDGQWRDGITVIAVPTCPERLGEAFAPPGEWRVRIADASPEGVYDLAAQRDEVIRGFRRGARQSWFHDPAYRSHEPSGFPILTDAQNGGDPSVIRTDTVNAYATGERPLRGGAIYRREGTTAGYAALLDDGQPGDCLVPVDRAINSPGMILRGRDSGSFELSSGTSMSAPQLARWLAGQLSDGQRPGSRAAIRQLAENQSARPAPTPMLDFPTPFPEF</sequence>
<feature type="domain" description="FAD-binding FR-type" evidence="2">
    <location>
        <begin position="211"/>
        <end position="414"/>
    </location>
</feature>
<gene>
    <name evidence="3" type="ORF">GCM10011402_12710</name>
</gene>
<name>A0ABQ1VG36_9RHOB</name>
<feature type="region of interest" description="Disordered" evidence="1">
    <location>
        <begin position="564"/>
        <end position="585"/>
    </location>
</feature>
<dbReference type="Gene3D" id="2.60.120.1290">
    <property type="match status" value="1"/>
</dbReference>
<evidence type="ECO:0000313" key="3">
    <source>
        <dbReference type="EMBL" id="GGF62154.1"/>
    </source>
</evidence>
<dbReference type="EMBL" id="BMIV01000003">
    <property type="protein sequence ID" value="GGF62154.1"/>
    <property type="molecule type" value="Genomic_DNA"/>
</dbReference>
<dbReference type="Proteomes" id="UP000640509">
    <property type="component" value="Unassembled WGS sequence"/>
</dbReference>
<evidence type="ECO:0000256" key="1">
    <source>
        <dbReference type="SAM" id="MobiDB-lite"/>
    </source>
</evidence>
<protein>
    <recommendedName>
        <fullName evidence="2">FAD-binding FR-type domain-containing protein</fullName>
    </recommendedName>
</protein>
<feature type="region of interest" description="Disordered" evidence="1">
    <location>
        <begin position="20"/>
        <end position="44"/>
    </location>
</feature>
<dbReference type="Gene3D" id="3.40.50.200">
    <property type="entry name" value="Peptidase S8/S53 domain"/>
    <property type="match status" value="1"/>
</dbReference>
<dbReference type="SUPFAM" id="SSF52743">
    <property type="entry name" value="Subtilisin-like"/>
    <property type="match status" value="1"/>
</dbReference>
<dbReference type="RefSeq" id="WP_188714506.1">
    <property type="nucleotide sequence ID" value="NZ_BMIV01000003.1"/>
</dbReference>